<organism evidence="1 2">
    <name type="scientific">Pistacia integerrima</name>
    <dbReference type="NCBI Taxonomy" id="434235"/>
    <lineage>
        <taxon>Eukaryota</taxon>
        <taxon>Viridiplantae</taxon>
        <taxon>Streptophyta</taxon>
        <taxon>Embryophyta</taxon>
        <taxon>Tracheophyta</taxon>
        <taxon>Spermatophyta</taxon>
        <taxon>Magnoliopsida</taxon>
        <taxon>eudicotyledons</taxon>
        <taxon>Gunneridae</taxon>
        <taxon>Pentapetalae</taxon>
        <taxon>rosids</taxon>
        <taxon>malvids</taxon>
        <taxon>Sapindales</taxon>
        <taxon>Anacardiaceae</taxon>
        <taxon>Pistacia</taxon>
    </lineage>
</organism>
<accession>A0ACC0Y575</accession>
<gene>
    <name evidence="1" type="ORF">Pint_35962</name>
</gene>
<keyword evidence="2" id="KW-1185">Reference proteome</keyword>
<protein>
    <submittedName>
        <fullName evidence="1">Uncharacterized protein</fullName>
    </submittedName>
</protein>
<sequence>MPKVKTNHVQYPEGWELIEPTLRELQAKMREAENDPHDGKKKCETLWPIFKIAHQKSCYIFYLYHRRKEISKELYEFCLDQGYADRNLIAKWKKIRKRDRLLVAYVDGTFAWCHPYQLKPFVENFEEMSKQSMSKNFVSAVQKAVAEIGRLMELKMTCSCVPKESLGGLERPLTMNSGIKQGVLLPECGISKLWTYLFGPSECLSELKRVAQVVSMTNMLEFTELKCWLSAFYRAKGGYQLALFHESQPIPGLKDNDQNGLLDIIHVKNMTEIPIQGPVEEETNMSLLQKCLEASENGQYHRRKQKSIAEIMEGDVDDRAKNVGEDSVKERTGTGNLVTSSARRKRKGNDEANVGSNSSSKPKRRQVTKLLETTQVTGSEIHSDERDGIRVKEEMKKVLLSREKRKSKGSSADNDGVGSKEESNASPMSRERKMIQRDDGHETSDVLSLETLKLDHNTNIDAKKPGYERLCCLRCMQPQDHNFQTTCVCRVPKNLREEKVIECVHCGCRGCASGD</sequence>
<proteinExistence type="predicted"/>
<evidence type="ECO:0000313" key="2">
    <source>
        <dbReference type="Proteomes" id="UP001163603"/>
    </source>
</evidence>
<comment type="caution">
    <text evidence="1">The sequence shown here is derived from an EMBL/GenBank/DDBJ whole genome shotgun (WGS) entry which is preliminary data.</text>
</comment>
<name>A0ACC0Y575_9ROSI</name>
<evidence type="ECO:0000313" key="1">
    <source>
        <dbReference type="EMBL" id="KAJ0028870.1"/>
    </source>
</evidence>
<dbReference type="EMBL" id="CM047744">
    <property type="protein sequence ID" value="KAJ0028870.1"/>
    <property type="molecule type" value="Genomic_DNA"/>
</dbReference>
<dbReference type="Proteomes" id="UP001163603">
    <property type="component" value="Chromosome 9"/>
</dbReference>
<reference evidence="2" key="1">
    <citation type="journal article" date="2023" name="G3 (Bethesda)">
        <title>Genome assembly and association tests identify interacting loci associated with vigor, precocity, and sex in interspecific pistachio rootstocks.</title>
        <authorList>
            <person name="Palmer W."/>
            <person name="Jacygrad E."/>
            <person name="Sagayaradj S."/>
            <person name="Cavanaugh K."/>
            <person name="Han R."/>
            <person name="Bertier L."/>
            <person name="Beede B."/>
            <person name="Kafkas S."/>
            <person name="Golino D."/>
            <person name="Preece J."/>
            <person name="Michelmore R."/>
        </authorList>
    </citation>
    <scope>NUCLEOTIDE SEQUENCE [LARGE SCALE GENOMIC DNA]</scope>
</reference>